<dbReference type="SUPFAM" id="SSF53807">
    <property type="entry name" value="Helical backbone' metal receptor"/>
    <property type="match status" value="1"/>
</dbReference>
<dbReference type="InterPro" id="IPR050902">
    <property type="entry name" value="ABC_Transporter_SBP"/>
</dbReference>
<keyword evidence="1" id="KW-0472">Membrane</keyword>
<reference evidence="4" key="1">
    <citation type="submission" date="2016-04" db="EMBL/GenBank/DDBJ databases">
        <title>Draft genome sequence of Paludibacter jiangxiensis strain NM7.</title>
        <authorList>
            <person name="Qiu Y."/>
            <person name="Matsuura N."/>
            <person name="Ohashi A."/>
            <person name="Tourlousse M.D."/>
            <person name="Sekiguchi Y."/>
        </authorList>
    </citation>
    <scope>NUCLEOTIDE SEQUENCE [LARGE SCALE GENOMIC DNA]</scope>
    <source>
        <strain evidence="4">NM7</strain>
    </source>
</reference>
<dbReference type="Pfam" id="PF01497">
    <property type="entry name" value="Peripla_BP_2"/>
    <property type="match status" value="1"/>
</dbReference>
<evidence type="ECO:0000313" key="4">
    <source>
        <dbReference type="Proteomes" id="UP000076586"/>
    </source>
</evidence>
<dbReference type="STRING" id="681398.PJIAN_1298"/>
<dbReference type="GO" id="GO:0071281">
    <property type="term" value="P:cellular response to iron ion"/>
    <property type="evidence" value="ECO:0007669"/>
    <property type="project" value="TreeGrafter"/>
</dbReference>
<evidence type="ECO:0000313" key="3">
    <source>
        <dbReference type="EMBL" id="GAT61715.1"/>
    </source>
</evidence>
<comment type="caution">
    <text evidence="3">The sequence shown here is derived from an EMBL/GenBank/DDBJ whole genome shotgun (WGS) entry which is preliminary data.</text>
</comment>
<feature type="domain" description="Fe/B12 periplasmic-binding" evidence="2">
    <location>
        <begin position="109"/>
        <end position="380"/>
    </location>
</feature>
<dbReference type="InterPro" id="IPR002491">
    <property type="entry name" value="ABC_transptr_periplasmic_BD"/>
</dbReference>
<gene>
    <name evidence="3" type="ORF">PJIAN_1298</name>
</gene>
<accession>A0A161LCS0</accession>
<dbReference type="AlphaFoldDB" id="A0A161LCS0"/>
<organism evidence="3 4">
    <name type="scientific">Paludibacter jiangxiensis</name>
    <dbReference type="NCBI Taxonomy" id="681398"/>
    <lineage>
        <taxon>Bacteria</taxon>
        <taxon>Pseudomonadati</taxon>
        <taxon>Bacteroidota</taxon>
        <taxon>Bacteroidia</taxon>
        <taxon>Bacteroidales</taxon>
        <taxon>Paludibacteraceae</taxon>
        <taxon>Paludibacter</taxon>
    </lineage>
</organism>
<proteinExistence type="predicted"/>
<keyword evidence="4" id="KW-1185">Reference proteome</keyword>
<keyword evidence="1" id="KW-0812">Transmembrane</keyword>
<evidence type="ECO:0000259" key="2">
    <source>
        <dbReference type="PROSITE" id="PS50983"/>
    </source>
</evidence>
<dbReference type="EMBL" id="BDCR01000001">
    <property type="protein sequence ID" value="GAT61715.1"/>
    <property type="molecule type" value="Genomic_DNA"/>
</dbReference>
<dbReference type="PANTHER" id="PTHR30535">
    <property type="entry name" value="VITAMIN B12-BINDING PROTEIN"/>
    <property type="match status" value="1"/>
</dbReference>
<dbReference type="PANTHER" id="PTHR30535:SF34">
    <property type="entry name" value="MOLYBDATE-BINDING PROTEIN MOLA"/>
    <property type="match status" value="1"/>
</dbReference>
<reference evidence="4" key="2">
    <citation type="journal article" date="2017" name="Genome Announc.">
        <title>Draft genome sequence of Paludibacter jiangxiensis NM7(T), a propionate-producing fermentative bacterium.</title>
        <authorList>
            <person name="Qiu Y.-L."/>
            <person name="Tourlousse D.M."/>
            <person name="Matsuura N."/>
            <person name="Ohashi A."/>
            <person name="Sekiguchi Y."/>
        </authorList>
    </citation>
    <scope>NUCLEOTIDE SEQUENCE [LARGE SCALE GENOMIC DNA]</scope>
    <source>
        <strain evidence="4">NM7</strain>
    </source>
</reference>
<dbReference type="Proteomes" id="UP000076586">
    <property type="component" value="Unassembled WGS sequence"/>
</dbReference>
<name>A0A161LCS0_9BACT</name>
<dbReference type="PROSITE" id="PS50983">
    <property type="entry name" value="FE_B12_PBP"/>
    <property type="match status" value="1"/>
</dbReference>
<sequence>MQNYAYFCGKFILLTMFTRFSWFLALCLSVAMITSCSQKGSSNANVAPDSVVKPKYATGFVIEYYQGYKCLVVYNPWKKGAVQAKYYIVTQNGVNTPDKRKTVVAPLHSIAATSATHYAFIAALNELPSITGVSSPKLVYNSALIRQCRDGKTIDLGDAFSLNVEKTMSLKPQALMMSSYNQTDAAAERISQAGIPVIFNNEWMETSPLGRAEWIKFIAVLYNKEKLADSIFRQTEQKYLAAKMLASKAKETPEVMIGSSFKGTWYMPSGKGFMGNLLADAKVKYHFANDTTAGSIPVNFEQALQYFGNAQVWLNCDAKNLSSLMQSDARYAHFKACKDKRVYSLYNRINESGGNDFWEDGVLHPELILQDFIKAVHPELLPDYKLVYVTQLK</sequence>
<keyword evidence="1" id="KW-1133">Transmembrane helix</keyword>
<protein>
    <submittedName>
        <fullName evidence="3">Iron complex transport system substrate-binding protein</fullName>
    </submittedName>
</protein>
<evidence type="ECO:0000256" key="1">
    <source>
        <dbReference type="SAM" id="Phobius"/>
    </source>
</evidence>
<feature type="transmembrane region" description="Helical" evidence="1">
    <location>
        <begin position="12"/>
        <end position="33"/>
    </location>
</feature>
<dbReference type="Gene3D" id="3.40.50.1980">
    <property type="entry name" value="Nitrogenase molybdenum iron protein domain"/>
    <property type="match status" value="2"/>
</dbReference>